<evidence type="ECO:0000256" key="3">
    <source>
        <dbReference type="SAM" id="SignalP"/>
    </source>
</evidence>
<evidence type="ECO:0000256" key="2">
    <source>
        <dbReference type="ARBA" id="ARBA00022737"/>
    </source>
</evidence>
<dbReference type="InterPro" id="IPR016093">
    <property type="entry name" value="MIR_motif"/>
</dbReference>
<evidence type="ECO:0000256" key="1">
    <source>
        <dbReference type="ARBA" id="ARBA00022729"/>
    </source>
</evidence>
<sequence length="217" mass="23317">MCQASHVSAMFIPLRLLLAFSLPLLLLSSPLTCNSIVKLTHTSTNFHLSSAEINWGSGSGQQSVTATSSPSSSESMWIISEGHDGEECLAGTVINCNDIIRLTHLLTGKNLHSHQFRSPLTSQQEVSAFGTDGTGDASDDWKIICSSGSNWSVDVPFHLQHKETGKFLTSDSGARFTQQNCPNCPIVGQLEVVGTKGGGEGGKWVVQRGVFIQEIEE</sequence>
<dbReference type="SMART" id="SM00472">
    <property type="entry name" value="MIR"/>
    <property type="match status" value="3"/>
</dbReference>
<reference evidence="6" key="1">
    <citation type="journal article" date="2023" name="Commun. Biol.">
        <title>Genome analysis of Parmales, the sister group of diatoms, reveals the evolutionary specialization of diatoms from phago-mixotrophs to photoautotrophs.</title>
        <authorList>
            <person name="Ban H."/>
            <person name="Sato S."/>
            <person name="Yoshikawa S."/>
            <person name="Yamada K."/>
            <person name="Nakamura Y."/>
            <person name="Ichinomiya M."/>
            <person name="Sato N."/>
            <person name="Blanc-Mathieu R."/>
            <person name="Endo H."/>
            <person name="Kuwata A."/>
            <person name="Ogata H."/>
        </authorList>
    </citation>
    <scope>NUCLEOTIDE SEQUENCE [LARGE SCALE GENOMIC DNA]</scope>
    <source>
        <strain evidence="6">NIES 3700</strain>
    </source>
</reference>
<evidence type="ECO:0000259" key="4">
    <source>
        <dbReference type="PROSITE" id="PS50919"/>
    </source>
</evidence>
<dbReference type="Pfam" id="PF02815">
    <property type="entry name" value="MIR"/>
    <property type="match status" value="1"/>
</dbReference>
<feature type="domain" description="MIR" evidence="4">
    <location>
        <begin position="91"/>
        <end position="146"/>
    </location>
</feature>
<dbReference type="SUPFAM" id="SSF82109">
    <property type="entry name" value="MIR domain"/>
    <property type="match status" value="1"/>
</dbReference>
<gene>
    <name evidence="5" type="ORF">TrLO_g10262</name>
</gene>
<dbReference type="InterPro" id="IPR036300">
    <property type="entry name" value="MIR_dom_sf"/>
</dbReference>
<proteinExistence type="predicted"/>
<comment type="caution">
    <text evidence="5">The sequence shown here is derived from an EMBL/GenBank/DDBJ whole genome shotgun (WGS) entry which is preliminary data.</text>
</comment>
<dbReference type="OrthoDB" id="5588846at2759"/>
<dbReference type="CDD" id="cd23279">
    <property type="entry name" value="beta-trefoil_MIR_SDF2-like"/>
    <property type="match status" value="1"/>
</dbReference>
<dbReference type="PANTHER" id="PTHR46809">
    <property type="entry name" value="STROMAL CELL-DERIVED FACTOR 2-LIKE PROTEIN"/>
    <property type="match status" value="1"/>
</dbReference>
<evidence type="ECO:0000313" key="5">
    <source>
        <dbReference type="EMBL" id="GMH78390.1"/>
    </source>
</evidence>
<feature type="signal peptide" evidence="3">
    <location>
        <begin position="1"/>
        <end position="28"/>
    </location>
</feature>
<accession>A0A9W7AYP2</accession>
<feature type="domain" description="MIR" evidence="4">
    <location>
        <begin position="28"/>
        <end position="82"/>
    </location>
</feature>
<dbReference type="Gene3D" id="2.80.10.50">
    <property type="match status" value="1"/>
</dbReference>
<dbReference type="AlphaFoldDB" id="A0A9W7AYP2"/>
<dbReference type="Proteomes" id="UP001165122">
    <property type="component" value="Unassembled WGS sequence"/>
</dbReference>
<name>A0A9W7AYP2_9STRA</name>
<feature type="chain" id="PRO_5040807068" description="MIR domain-containing protein" evidence="3">
    <location>
        <begin position="29"/>
        <end position="217"/>
    </location>
</feature>
<organism evidence="5 6">
    <name type="scientific">Triparma laevis f. longispina</name>
    <dbReference type="NCBI Taxonomy" id="1714387"/>
    <lineage>
        <taxon>Eukaryota</taxon>
        <taxon>Sar</taxon>
        <taxon>Stramenopiles</taxon>
        <taxon>Ochrophyta</taxon>
        <taxon>Bolidophyceae</taxon>
        <taxon>Parmales</taxon>
        <taxon>Triparmaceae</taxon>
        <taxon>Triparma</taxon>
    </lineage>
</organism>
<keyword evidence="2" id="KW-0677">Repeat</keyword>
<dbReference type="PANTHER" id="PTHR46809:SF2">
    <property type="entry name" value="GH21273P"/>
    <property type="match status" value="1"/>
</dbReference>
<evidence type="ECO:0000313" key="6">
    <source>
        <dbReference type="Proteomes" id="UP001165122"/>
    </source>
</evidence>
<keyword evidence="6" id="KW-1185">Reference proteome</keyword>
<dbReference type="EMBL" id="BRXW01000882">
    <property type="protein sequence ID" value="GMH78390.1"/>
    <property type="molecule type" value="Genomic_DNA"/>
</dbReference>
<dbReference type="PROSITE" id="PS50919">
    <property type="entry name" value="MIR"/>
    <property type="match status" value="2"/>
</dbReference>
<keyword evidence="1 3" id="KW-0732">Signal</keyword>
<protein>
    <recommendedName>
        <fullName evidence="4">MIR domain-containing protein</fullName>
    </recommendedName>
</protein>